<sequence length="210" mass="23870">MTQQESATPIKVNFHFDPLCPLAWRTALWMREVRQVRPVAVTWRFFSLELVNRKEGVQPNYEDHGWTGLRTLALVRRREGNEGVERYYLALGAAQHGRRESIADAAGVRAALQRAGLNVGLVDEALADESTIHEVQADHQEAVERYHAFGVPTIALEGSHVGFYGPVIIEVPRGAEAGEYWDHFYWALRQPNLYELKRERVGVKLEPIAE</sequence>
<keyword evidence="2" id="KW-1185">Reference proteome</keyword>
<dbReference type="EMBL" id="MCIF01000002">
    <property type="protein sequence ID" value="RAQ98244.1"/>
    <property type="molecule type" value="Genomic_DNA"/>
</dbReference>
<name>A0A328VSK3_9CHLR</name>
<reference evidence="1 2" key="1">
    <citation type="submission" date="2016-08" db="EMBL/GenBank/DDBJ databases">
        <title>Analysis of Carbohydrate Active Enzymes in Thermogemmatispora T81 Reveals Carbohydrate Degradation Ability.</title>
        <authorList>
            <person name="Tomazini A."/>
            <person name="Lal S."/>
            <person name="Stott M."/>
            <person name="Henrissat B."/>
            <person name="Polikarpov I."/>
            <person name="Sparling R."/>
            <person name="Levin D.B."/>
        </authorList>
    </citation>
    <scope>NUCLEOTIDE SEQUENCE [LARGE SCALE GENOMIC DNA]</scope>
    <source>
        <strain evidence="1 2">T81</strain>
    </source>
</reference>
<accession>A0A328VSK3</accession>
<dbReference type="Pfam" id="PF22234">
    <property type="entry name" value="Rv2466c-like"/>
    <property type="match status" value="1"/>
</dbReference>
<protein>
    <submittedName>
        <fullName evidence="1">Uncharacterized protein</fullName>
    </submittedName>
</protein>
<dbReference type="Gene3D" id="3.40.30.10">
    <property type="entry name" value="Glutaredoxin"/>
    <property type="match status" value="1"/>
</dbReference>
<comment type="caution">
    <text evidence="1">The sequence shown here is derived from an EMBL/GenBank/DDBJ whole genome shotgun (WGS) entry which is preliminary data.</text>
</comment>
<gene>
    <name evidence="1" type="ORF">A4R35_22075</name>
</gene>
<dbReference type="OrthoDB" id="4125991at2"/>
<evidence type="ECO:0000313" key="1">
    <source>
        <dbReference type="EMBL" id="RAQ98244.1"/>
    </source>
</evidence>
<evidence type="ECO:0000313" key="2">
    <source>
        <dbReference type="Proteomes" id="UP000248706"/>
    </source>
</evidence>
<organism evidence="1 2">
    <name type="scientific">Thermogemmatispora tikiterensis</name>
    <dbReference type="NCBI Taxonomy" id="1825093"/>
    <lineage>
        <taxon>Bacteria</taxon>
        <taxon>Bacillati</taxon>
        <taxon>Chloroflexota</taxon>
        <taxon>Ktedonobacteria</taxon>
        <taxon>Thermogemmatisporales</taxon>
        <taxon>Thermogemmatisporaceae</taxon>
        <taxon>Thermogemmatispora</taxon>
    </lineage>
</organism>
<dbReference type="AlphaFoldDB" id="A0A328VSK3"/>
<proteinExistence type="predicted"/>
<dbReference type="SUPFAM" id="SSF52833">
    <property type="entry name" value="Thioredoxin-like"/>
    <property type="match status" value="1"/>
</dbReference>
<dbReference type="Proteomes" id="UP000248706">
    <property type="component" value="Unassembled WGS sequence"/>
</dbReference>
<dbReference type="InterPro" id="IPR036249">
    <property type="entry name" value="Thioredoxin-like_sf"/>
</dbReference>
<dbReference type="RefSeq" id="WP_112433365.1">
    <property type="nucleotide sequence ID" value="NZ_MCIF01000002.1"/>
</dbReference>
<dbReference type="InterPro" id="IPR053977">
    <property type="entry name" value="Rv2466c-like"/>
</dbReference>